<protein>
    <submittedName>
        <fullName evidence="5">Extracellular solute-binding protein</fullName>
    </submittedName>
</protein>
<evidence type="ECO:0000256" key="2">
    <source>
        <dbReference type="ARBA" id="ARBA00022448"/>
    </source>
</evidence>
<comment type="caution">
    <text evidence="5">The sequence shown here is derived from an EMBL/GenBank/DDBJ whole genome shotgun (WGS) entry which is preliminary data.</text>
</comment>
<evidence type="ECO:0000313" key="6">
    <source>
        <dbReference type="Proteomes" id="UP001597391"/>
    </source>
</evidence>
<keyword evidence="3 4" id="KW-0732">Signal</keyword>
<keyword evidence="2" id="KW-0813">Transport</keyword>
<dbReference type="Proteomes" id="UP001597391">
    <property type="component" value="Unassembled WGS sequence"/>
</dbReference>
<feature type="chain" id="PRO_5046087668" evidence="4">
    <location>
        <begin position="24"/>
        <end position="430"/>
    </location>
</feature>
<evidence type="ECO:0000256" key="3">
    <source>
        <dbReference type="ARBA" id="ARBA00022729"/>
    </source>
</evidence>
<dbReference type="Gene3D" id="3.40.190.10">
    <property type="entry name" value="Periplasmic binding protein-like II"/>
    <property type="match status" value="1"/>
</dbReference>
<dbReference type="InterPro" id="IPR006059">
    <property type="entry name" value="SBP"/>
</dbReference>
<dbReference type="PANTHER" id="PTHR30061">
    <property type="entry name" value="MALTOSE-BINDING PERIPLASMIC PROTEIN"/>
    <property type="match status" value="1"/>
</dbReference>
<dbReference type="EMBL" id="JBHUOP010000002">
    <property type="protein sequence ID" value="MFD2840035.1"/>
    <property type="molecule type" value="Genomic_DNA"/>
</dbReference>
<feature type="signal peptide" evidence="4">
    <location>
        <begin position="1"/>
        <end position="23"/>
    </location>
</feature>
<keyword evidence="6" id="KW-1185">Reference proteome</keyword>
<proteinExistence type="inferred from homology"/>
<dbReference type="SUPFAM" id="SSF53850">
    <property type="entry name" value="Periplasmic binding protein-like II"/>
    <property type="match status" value="1"/>
</dbReference>
<evidence type="ECO:0000313" key="5">
    <source>
        <dbReference type="EMBL" id="MFD2840035.1"/>
    </source>
</evidence>
<accession>A0ABW5XC68</accession>
<evidence type="ECO:0000256" key="1">
    <source>
        <dbReference type="ARBA" id="ARBA00008520"/>
    </source>
</evidence>
<gene>
    <name evidence="5" type="ORF">ACFSYH_05560</name>
</gene>
<dbReference type="PROSITE" id="PS51257">
    <property type="entry name" value="PROKAR_LIPOPROTEIN"/>
    <property type="match status" value="1"/>
</dbReference>
<dbReference type="PANTHER" id="PTHR30061:SF50">
    <property type="entry name" value="MALTOSE_MALTODEXTRIN-BINDING PERIPLASMIC PROTEIN"/>
    <property type="match status" value="1"/>
</dbReference>
<dbReference type="RefSeq" id="WP_377465677.1">
    <property type="nucleotide sequence ID" value="NZ_JBHUOP010000002.1"/>
</dbReference>
<dbReference type="CDD" id="cd13585">
    <property type="entry name" value="PBP2_TMBP_like"/>
    <property type="match status" value="1"/>
</dbReference>
<reference evidence="6" key="1">
    <citation type="journal article" date="2019" name="Int. J. Syst. Evol. Microbiol.">
        <title>The Global Catalogue of Microorganisms (GCM) 10K type strain sequencing project: providing services to taxonomists for standard genome sequencing and annotation.</title>
        <authorList>
            <consortium name="The Broad Institute Genomics Platform"/>
            <consortium name="The Broad Institute Genome Sequencing Center for Infectious Disease"/>
            <person name="Wu L."/>
            <person name="Ma J."/>
        </authorList>
    </citation>
    <scope>NUCLEOTIDE SEQUENCE [LARGE SCALE GENOMIC DNA]</scope>
    <source>
        <strain evidence="6">KCTC 33576</strain>
    </source>
</reference>
<name>A0ABW5XC68_9MICO</name>
<dbReference type="Pfam" id="PF13416">
    <property type="entry name" value="SBP_bac_8"/>
    <property type="match status" value="1"/>
</dbReference>
<comment type="similarity">
    <text evidence="1">Belongs to the bacterial solute-binding protein 1 family.</text>
</comment>
<sequence>MVNAKKRIAVSVLLASTLVGSMAACSQTAGQRDSDGSNLTLWTHNGGNEAELAAVKQVVEDFNSSQSDVTVTVEAFPQASYNDSVVAAASSGKLACIIDVDGPNAPNWAWANYITPLDIEEEVKDFLPTVVGRWDDKIYSIGHYDVALALYAKKSVLEENGIRIATFEQPWTREEFDDALAKLKDAGDWDYPLDIVTGDVGEWYPYAYSPMLQSFGGDLINRSDFQSAEGAINSPQAVEWATWLRSLVENGYTAAKSGTDAAIDFQNGKSAILYSGSWAADQSKDVLGDDLVIMPAVDFGNGPKIGGGSWQWAISENCANKEGALEYLKFSLQDKYVASISKATGTIPATDAAAAELPDFAPGGKNEIFRQFAADYAVLRPETPAYPYIASKFTVATQDILNGADAQATLDSLAKDIDQNISSNGGYTNK</sequence>
<evidence type="ECO:0000256" key="4">
    <source>
        <dbReference type="SAM" id="SignalP"/>
    </source>
</evidence>
<organism evidence="5 6">
    <name type="scientific">Populibacterium corticicola</name>
    <dbReference type="NCBI Taxonomy" id="1812826"/>
    <lineage>
        <taxon>Bacteria</taxon>
        <taxon>Bacillati</taxon>
        <taxon>Actinomycetota</taxon>
        <taxon>Actinomycetes</taxon>
        <taxon>Micrococcales</taxon>
        <taxon>Jonesiaceae</taxon>
        <taxon>Populibacterium</taxon>
    </lineage>
</organism>